<evidence type="ECO:0000313" key="2">
    <source>
        <dbReference type="Proteomes" id="UP001163835"/>
    </source>
</evidence>
<evidence type="ECO:0000313" key="1">
    <source>
        <dbReference type="EMBL" id="KAJ3805513.1"/>
    </source>
</evidence>
<dbReference type="Proteomes" id="UP001163835">
    <property type="component" value="Unassembled WGS sequence"/>
</dbReference>
<comment type="caution">
    <text evidence="1">The sequence shown here is derived from an EMBL/GenBank/DDBJ whole genome shotgun (WGS) entry which is preliminary data.</text>
</comment>
<accession>A0ACC1TLF3</accession>
<feature type="non-terminal residue" evidence="1">
    <location>
        <position position="1"/>
    </location>
</feature>
<feature type="non-terminal residue" evidence="1">
    <location>
        <position position="141"/>
    </location>
</feature>
<organism evidence="1 2">
    <name type="scientific">Lentinula aff. lateritia</name>
    <dbReference type="NCBI Taxonomy" id="2804960"/>
    <lineage>
        <taxon>Eukaryota</taxon>
        <taxon>Fungi</taxon>
        <taxon>Dikarya</taxon>
        <taxon>Basidiomycota</taxon>
        <taxon>Agaricomycotina</taxon>
        <taxon>Agaricomycetes</taxon>
        <taxon>Agaricomycetidae</taxon>
        <taxon>Agaricales</taxon>
        <taxon>Marasmiineae</taxon>
        <taxon>Omphalotaceae</taxon>
        <taxon>Lentinula</taxon>
    </lineage>
</organism>
<dbReference type="EMBL" id="MU795583">
    <property type="protein sequence ID" value="KAJ3805513.1"/>
    <property type="molecule type" value="Genomic_DNA"/>
</dbReference>
<gene>
    <name evidence="1" type="ORF">F5876DRAFT_4469</name>
</gene>
<keyword evidence="2" id="KW-1185">Reference proteome</keyword>
<reference evidence="1" key="1">
    <citation type="submission" date="2022-09" db="EMBL/GenBank/DDBJ databases">
        <title>A Global Phylogenomic Analysis of the Shiitake Genus Lentinula.</title>
        <authorList>
            <consortium name="DOE Joint Genome Institute"/>
            <person name="Sierra-Patev S."/>
            <person name="Min B."/>
            <person name="Naranjo-Ortiz M."/>
            <person name="Looney B."/>
            <person name="Konkel Z."/>
            <person name="Slot J.C."/>
            <person name="Sakamoto Y."/>
            <person name="Steenwyk J.L."/>
            <person name="Rokas A."/>
            <person name="Carro J."/>
            <person name="Camarero S."/>
            <person name="Ferreira P."/>
            <person name="Molpeceres G."/>
            <person name="Ruiz-Duenas F.J."/>
            <person name="Serrano A."/>
            <person name="Henrissat B."/>
            <person name="Drula E."/>
            <person name="Hughes K.W."/>
            <person name="Mata J.L."/>
            <person name="Ishikawa N.K."/>
            <person name="Vargas-Isla R."/>
            <person name="Ushijima S."/>
            <person name="Smith C.A."/>
            <person name="Ahrendt S."/>
            <person name="Andreopoulos W."/>
            <person name="He G."/>
            <person name="Labutti K."/>
            <person name="Lipzen A."/>
            <person name="Ng V."/>
            <person name="Riley R."/>
            <person name="Sandor L."/>
            <person name="Barry K."/>
            <person name="Martinez A.T."/>
            <person name="Xiao Y."/>
            <person name="Gibbons J.G."/>
            <person name="Terashima K."/>
            <person name="Grigoriev I.V."/>
            <person name="Hibbett D.S."/>
        </authorList>
    </citation>
    <scope>NUCLEOTIDE SEQUENCE</scope>
    <source>
        <strain evidence="1">TMI1499</strain>
    </source>
</reference>
<protein>
    <submittedName>
        <fullName evidence="1">Uncharacterized protein</fullName>
    </submittedName>
</protein>
<sequence>ATQWFPAAFQYLNQDLGQDYAALIESWVTLERCKNWAYSAKGIAAKNRPKELSYWITNCRYNRPGNDPRLQEDDLVRFGKSFLVWWNSLQPQRNLPGEHDVGKEWGSLNTSGRNGWLSIIVCLKWWGMKLGDDRMSSSGDK</sequence>
<proteinExistence type="predicted"/>
<name>A0ACC1TLF3_9AGAR</name>